<dbReference type="Proteomes" id="UP001164929">
    <property type="component" value="Chromosome 1"/>
</dbReference>
<keyword evidence="8" id="KW-1185">Reference proteome</keyword>
<keyword evidence="2" id="KW-0808">Transferase</keyword>
<evidence type="ECO:0000313" key="7">
    <source>
        <dbReference type="EMBL" id="KAJ7010640.1"/>
    </source>
</evidence>
<evidence type="ECO:0000313" key="8">
    <source>
        <dbReference type="Proteomes" id="UP001164929"/>
    </source>
</evidence>
<keyword evidence="3" id="KW-0547">Nucleotide-binding</keyword>
<evidence type="ECO:0000256" key="5">
    <source>
        <dbReference type="ARBA" id="ARBA00022840"/>
    </source>
</evidence>
<accession>A0AAD6WF98</accession>
<evidence type="ECO:0000256" key="2">
    <source>
        <dbReference type="ARBA" id="ARBA00022679"/>
    </source>
</evidence>
<dbReference type="GO" id="GO:0004709">
    <property type="term" value="F:MAP kinase kinase kinase activity"/>
    <property type="evidence" value="ECO:0007669"/>
    <property type="project" value="TreeGrafter"/>
</dbReference>
<dbReference type="GO" id="GO:0005524">
    <property type="term" value="F:ATP binding"/>
    <property type="evidence" value="ECO:0007669"/>
    <property type="project" value="UniProtKB-KW"/>
</dbReference>
<dbReference type="AlphaFoldDB" id="A0AAD6WF98"/>
<feature type="domain" description="Protein kinase" evidence="6">
    <location>
        <begin position="1"/>
        <end position="48"/>
    </location>
</feature>
<evidence type="ECO:0000256" key="1">
    <source>
        <dbReference type="ARBA" id="ARBA00006529"/>
    </source>
</evidence>
<proteinExistence type="inferred from homology"/>
<dbReference type="SUPFAM" id="SSF56112">
    <property type="entry name" value="Protein kinase-like (PK-like)"/>
    <property type="match status" value="1"/>
</dbReference>
<name>A0AAD6WF98_9ROSI</name>
<reference evidence="7 8" key="1">
    <citation type="journal article" date="2023" name="Mol. Ecol. Resour.">
        <title>Chromosome-level genome assembly of a triploid poplar Populus alba 'Berolinensis'.</title>
        <authorList>
            <person name="Chen S."/>
            <person name="Yu Y."/>
            <person name="Wang X."/>
            <person name="Wang S."/>
            <person name="Zhang T."/>
            <person name="Zhou Y."/>
            <person name="He R."/>
            <person name="Meng N."/>
            <person name="Wang Y."/>
            <person name="Liu W."/>
            <person name="Liu Z."/>
            <person name="Liu J."/>
            <person name="Guo Q."/>
            <person name="Huang H."/>
            <person name="Sederoff R.R."/>
            <person name="Wang G."/>
            <person name="Qu G."/>
            <person name="Chen S."/>
        </authorList>
    </citation>
    <scope>NUCLEOTIDE SEQUENCE [LARGE SCALE GENOMIC DNA]</scope>
    <source>
        <strain evidence="7">SC-2020</strain>
    </source>
</reference>
<dbReference type="Gene3D" id="1.10.510.10">
    <property type="entry name" value="Transferase(Phosphotransferase) domain 1"/>
    <property type="match status" value="1"/>
</dbReference>
<dbReference type="EMBL" id="JAQIZT010000001">
    <property type="protein sequence ID" value="KAJ7010640.1"/>
    <property type="molecule type" value="Genomic_DNA"/>
</dbReference>
<organism evidence="7 8">
    <name type="scientific">Populus alba x Populus x berolinensis</name>
    <dbReference type="NCBI Taxonomy" id="444605"/>
    <lineage>
        <taxon>Eukaryota</taxon>
        <taxon>Viridiplantae</taxon>
        <taxon>Streptophyta</taxon>
        <taxon>Embryophyta</taxon>
        <taxon>Tracheophyta</taxon>
        <taxon>Spermatophyta</taxon>
        <taxon>Magnoliopsida</taxon>
        <taxon>eudicotyledons</taxon>
        <taxon>Gunneridae</taxon>
        <taxon>Pentapetalae</taxon>
        <taxon>rosids</taxon>
        <taxon>fabids</taxon>
        <taxon>Malpighiales</taxon>
        <taxon>Salicaceae</taxon>
        <taxon>Saliceae</taxon>
        <taxon>Populus</taxon>
    </lineage>
</organism>
<sequence>MFKIGNSKELPEIPDHLSNDGKDFVRQCLQRNPLHRPTAAQLLDHPFVKNVAFMERPFVSIEPSEELPPFMNSGRSMGTGPARHVSGFDSDGIAIHQSRGSKFGSGFSNVYTMKKLFMSIVSCWKPSSPFKVTDEFEWKGAIAFI</sequence>
<dbReference type="PANTHER" id="PTHR48016:SF17">
    <property type="entry name" value="MITOGEN-ACTIVATED PROTEIN KINASE KINASE KINASE YODA"/>
    <property type="match status" value="1"/>
</dbReference>
<gene>
    <name evidence="7" type="ORF">NC653_001182</name>
</gene>
<evidence type="ECO:0000256" key="3">
    <source>
        <dbReference type="ARBA" id="ARBA00022741"/>
    </source>
</evidence>
<dbReference type="PANTHER" id="PTHR48016">
    <property type="entry name" value="MAP KINASE KINASE KINASE SSK2-RELATED-RELATED"/>
    <property type="match status" value="1"/>
</dbReference>
<dbReference type="InterPro" id="IPR011009">
    <property type="entry name" value="Kinase-like_dom_sf"/>
</dbReference>
<dbReference type="PROSITE" id="PS50011">
    <property type="entry name" value="PROTEIN_KINASE_DOM"/>
    <property type="match status" value="1"/>
</dbReference>
<evidence type="ECO:0000256" key="4">
    <source>
        <dbReference type="ARBA" id="ARBA00022777"/>
    </source>
</evidence>
<comment type="similarity">
    <text evidence="1">Belongs to the protein kinase superfamily. STE Ser/Thr protein kinase family. MAP kinase kinase kinase subfamily.</text>
</comment>
<dbReference type="InterPro" id="IPR050538">
    <property type="entry name" value="MAP_kinase_kinase_kinase"/>
</dbReference>
<keyword evidence="5" id="KW-0067">ATP-binding</keyword>
<protein>
    <submittedName>
        <fullName evidence="7">Mitogen-activated protein kinase kinase kinase YODA</fullName>
    </submittedName>
</protein>
<comment type="caution">
    <text evidence="7">The sequence shown here is derived from an EMBL/GenBank/DDBJ whole genome shotgun (WGS) entry which is preliminary data.</text>
</comment>
<dbReference type="InterPro" id="IPR000719">
    <property type="entry name" value="Prot_kinase_dom"/>
</dbReference>
<keyword evidence="4 7" id="KW-0418">Kinase</keyword>
<dbReference type="GO" id="GO:0005737">
    <property type="term" value="C:cytoplasm"/>
    <property type="evidence" value="ECO:0007669"/>
    <property type="project" value="TreeGrafter"/>
</dbReference>
<evidence type="ECO:0000259" key="6">
    <source>
        <dbReference type="PROSITE" id="PS50011"/>
    </source>
</evidence>